<dbReference type="Proteomes" id="UP000076744">
    <property type="component" value="Unassembled WGS sequence"/>
</dbReference>
<proteinExistence type="inferred from homology"/>
<evidence type="ECO:0000313" key="3">
    <source>
        <dbReference type="EMBL" id="OAA72476.1"/>
    </source>
</evidence>
<dbReference type="GeneID" id="30017841"/>
<dbReference type="STRING" id="1081104.A0A168DDI7"/>
<keyword evidence="4" id="KW-1185">Reference proteome</keyword>
<reference evidence="3 4" key="1">
    <citation type="journal article" date="2016" name="Genome Biol. Evol.">
        <title>Divergent and convergent evolution of fungal pathogenicity.</title>
        <authorList>
            <person name="Shang Y."/>
            <person name="Xiao G."/>
            <person name="Zheng P."/>
            <person name="Cen K."/>
            <person name="Zhan S."/>
            <person name="Wang C."/>
        </authorList>
    </citation>
    <scope>NUCLEOTIDE SEQUENCE [LARGE SCALE GENOMIC DNA]</scope>
    <source>
        <strain evidence="3 4">ARSEF 2679</strain>
    </source>
</reference>
<dbReference type="EMBL" id="AZHB01000002">
    <property type="protein sequence ID" value="OAA72476.1"/>
    <property type="molecule type" value="Genomic_DNA"/>
</dbReference>
<protein>
    <recommendedName>
        <fullName evidence="5">Tat pathway signal sequence</fullName>
    </recommendedName>
</protein>
<organism evidence="3 4">
    <name type="scientific">Cordyceps fumosorosea (strain ARSEF 2679)</name>
    <name type="common">Isaria fumosorosea</name>
    <dbReference type="NCBI Taxonomy" id="1081104"/>
    <lineage>
        <taxon>Eukaryota</taxon>
        <taxon>Fungi</taxon>
        <taxon>Dikarya</taxon>
        <taxon>Ascomycota</taxon>
        <taxon>Pezizomycotina</taxon>
        <taxon>Sordariomycetes</taxon>
        <taxon>Hypocreomycetidae</taxon>
        <taxon>Hypocreales</taxon>
        <taxon>Cordycipitaceae</taxon>
        <taxon>Cordyceps</taxon>
    </lineage>
</organism>
<dbReference type="OrthoDB" id="3687641at2759"/>
<evidence type="ECO:0000256" key="1">
    <source>
        <dbReference type="ARBA" id="ARBA00004685"/>
    </source>
</evidence>
<evidence type="ECO:0008006" key="5">
    <source>
        <dbReference type="Google" id="ProtNLM"/>
    </source>
</evidence>
<comment type="pathway">
    <text evidence="1">Mycotoxin biosynthesis.</text>
</comment>
<dbReference type="RefSeq" id="XP_018707922.1">
    <property type="nucleotide sequence ID" value="XM_018845156.1"/>
</dbReference>
<dbReference type="AlphaFoldDB" id="A0A168DDI7"/>
<gene>
    <name evidence="3" type="ORF">ISF_01549</name>
</gene>
<dbReference type="GO" id="GO:0043386">
    <property type="term" value="P:mycotoxin biosynthetic process"/>
    <property type="evidence" value="ECO:0007669"/>
    <property type="project" value="InterPro"/>
</dbReference>
<evidence type="ECO:0000313" key="4">
    <source>
        <dbReference type="Proteomes" id="UP000076744"/>
    </source>
</evidence>
<name>A0A168DDI7_CORFA</name>
<dbReference type="Pfam" id="PF11807">
    <property type="entry name" value="UstYa"/>
    <property type="match status" value="1"/>
</dbReference>
<dbReference type="PANTHER" id="PTHR33365">
    <property type="entry name" value="YALI0B05434P"/>
    <property type="match status" value="1"/>
</dbReference>
<accession>A0A168DDI7</accession>
<evidence type="ECO:0000256" key="2">
    <source>
        <dbReference type="ARBA" id="ARBA00035112"/>
    </source>
</evidence>
<comment type="caution">
    <text evidence="3">The sequence shown here is derived from an EMBL/GenBank/DDBJ whole genome shotgun (WGS) entry which is preliminary data.</text>
</comment>
<comment type="similarity">
    <text evidence="2">Belongs to the ustYa family.</text>
</comment>
<sequence length="200" mass="23176">MAHYFDHAAAPATSAVDNYDIVTFAGQLHGTNVYRGTPREKLHAAWRELLKYHNIRVPKSDLDKINRTSLPLEDDEGGHLVTLEAFHHLHCLNQLRQQIYHEYYYPGVGEWNSTKRFSHVDHCVDILRQTYKWIPGHGRPWSEFDVDHTCRDWNALMQWAGDHHIPNDKMRGSVLTHPDLGPAFPVENKEHAEQVEQVVS</sequence>
<dbReference type="InterPro" id="IPR021765">
    <property type="entry name" value="UstYa-like"/>
</dbReference>
<dbReference type="PANTHER" id="PTHR33365:SF4">
    <property type="entry name" value="CYCLOCHLOROTINE BIOSYNTHESIS PROTEIN O"/>
    <property type="match status" value="1"/>
</dbReference>